<comment type="subcellular location">
    <subcellularLocation>
        <location evidence="1">Cell inner membrane</location>
        <topology evidence="1">Multi-pass membrane protein</topology>
    </subcellularLocation>
</comment>
<dbReference type="EMBL" id="AP009384">
    <property type="protein sequence ID" value="BAF86320.1"/>
    <property type="molecule type" value="Genomic_DNA"/>
</dbReference>
<dbReference type="GO" id="GO:0005886">
    <property type="term" value="C:plasma membrane"/>
    <property type="evidence" value="ECO:0007669"/>
    <property type="project" value="UniProtKB-SubCell"/>
</dbReference>
<comment type="function">
    <text evidence="1">Part of the tripartite ATP-independent periplasmic (TRAP) transport system.</text>
</comment>
<dbReference type="eggNOG" id="COG4666">
    <property type="taxonomic scope" value="Bacteria"/>
</dbReference>
<evidence type="ECO:0000259" key="3">
    <source>
        <dbReference type="Pfam" id="PF06808"/>
    </source>
</evidence>
<dbReference type="STRING" id="438753.AZC_0322"/>
<feature type="transmembrane region" description="Helical" evidence="2">
    <location>
        <begin position="540"/>
        <end position="558"/>
    </location>
</feature>
<feature type="transmembrane region" description="Helical" evidence="2">
    <location>
        <begin position="448"/>
        <end position="477"/>
    </location>
</feature>
<dbReference type="NCBIfam" id="TIGR02123">
    <property type="entry name" value="TRAP_fused"/>
    <property type="match status" value="1"/>
</dbReference>
<keyword evidence="1" id="KW-1003">Cell membrane</keyword>
<dbReference type="InterPro" id="IPR011853">
    <property type="entry name" value="TRAP_DctM-Dct_fused"/>
</dbReference>
<dbReference type="PANTHER" id="PTHR43849:SF2">
    <property type="entry name" value="BLL3936 PROTEIN"/>
    <property type="match status" value="1"/>
</dbReference>
<dbReference type="PANTHER" id="PTHR43849">
    <property type="entry name" value="BLL3936 PROTEIN"/>
    <property type="match status" value="1"/>
</dbReference>
<feature type="transmembrane region" description="Helical" evidence="2">
    <location>
        <begin position="619"/>
        <end position="640"/>
    </location>
</feature>
<gene>
    <name evidence="4" type="ordered locus">AZC_0322</name>
</gene>
<feature type="transmembrane region" description="Helical" evidence="2">
    <location>
        <begin position="98"/>
        <end position="115"/>
    </location>
</feature>
<sequence length="737" mass="77439">MGAVGCPPARVFLLPHRVAASGGADPWSDAFMSTPSIPADSDITPPQTFAPIDDMEHGLPPGFGTGFKGTLLFWIAIAFSAYQLFVSTYAILPSQVIRALHVGFLCLISAALIANHRSTNKATLALGWGLGLIGFGTGLYQWIFYNDLILRAGEISQADFVMGIALIVVVFVISWQMMGAALPLICGAFLLYGLFGQYLPAPLDHRGYSLEQIVEQMSFGTEGIYGTPIAVSATYIFLFVLFGTFLERAGMIQLFNDIALGLFGRARGGPAKVAVFSSALMGTISGSGVANVVTVGQFTIPLMKRFGYSASFAGGVEATASMGGQIMPPVMGAVAFIMAETIGVPYATIVKAAIIPAILYFASAFWMVHLEAGKHGLVGIPKDRVPRVIPALRRGWYLLLPLAVLVYLLFAGYTPLFAGAVGLALTVVLILGQSLAGEAGKPALRLAFWILIGLVCASFFQFGVMVIVGLVLALIVVNGITRGGRATLALCRDGLAEGARQALPVGMACAIVGTVIGVLTLTGTATIFGGWVVSIGKETLWLSLLLTIVTSIILGTGIPTIPTYIITASLAAPAMLSLGVPLIVSHMFVFYYGIIADLTPPVALAALAAAPIAKASPDAIGWQACRIALAGFLIPVMAVYEPTLMLQQGGEIAAHYGYWVEVAYVFTKACIVIGLLGAIAIGWLFGPLGLIERIVAGLAALLFVAAVPMSDISGFALLAVFLGWHLLQVRRAPPRPV</sequence>
<feature type="transmembrane region" description="Helical" evidence="2">
    <location>
        <begin position="122"/>
        <end position="143"/>
    </location>
</feature>
<feature type="transmembrane region" description="Helical" evidence="2">
    <location>
        <begin position="155"/>
        <end position="173"/>
    </location>
</feature>
<evidence type="ECO:0000256" key="2">
    <source>
        <dbReference type="SAM" id="Phobius"/>
    </source>
</evidence>
<feature type="transmembrane region" description="Helical" evidence="2">
    <location>
        <begin position="661"/>
        <end position="686"/>
    </location>
</feature>
<organism evidence="4 5">
    <name type="scientific">Azorhizobium caulinodans (strain ATCC 43989 / DSM 5975 / JCM 20966 / LMG 6465 / NBRC 14845 / NCIMB 13405 / ORS 571)</name>
    <dbReference type="NCBI Taxonomy" id="438753"/>
    <lineage>
        <taxon>Bacteria</taxon>
        <taxon>Pseudomonadati</taxon>
        <taxon>Pseudomonadota</taxon>
        <taxon>Alphaproteobacteria</taxon>
        <taxon>Hyphomicrobiales</taxon>
        <taxon>Xanthobacteraceae</taxon>
        <taxon>Azorhizobium</taxon>
    </lineage>
</organism>
<keyword evidence="1" id="KW-0997">Cell inner membrane</keyword>
<feature type="transmembrane region" description="Helical" evidence="2">
    <location>
        <begin position="698"/>
        <end position="727"/>
    </location>
</feature>
<keyword evidence="2" id="KW-1133">Transmembrane helix</keyword>
<keyword evidence="2" id="KW-0812">Transmembrane</keyword>
<feature type="transmembrane region" description="Helical" evidence="2">
    <location>
        <begin position="71"/>
        <end position="92"/>
    </location>
</feature>
<proteinExistence type="predicted"/>
<feature type="transmembrane region" description="Helical" evidence="2">
    <location>
        <begin position="180"/>
        <end position="199"/>
    </location>
</feature>
<feature type="transmembrane region" description="Helical" evidence="2">
    <location>
        <begin position="416"/>
        <end position="436"/>
    </location>
</feature>
<feature type="transmembrane region" description="Helical" evidence="2">
    <location>
        <begin position="391"/>
        <end position="410"/>
    </location>
</feature>
<keyword evidence="5" id="KW-1185">Reference proteome</keyword>
<dbReference type="Pfam" id="PF06808">
    <property type="entry name" value="DctM"/>
    <property type="match status" value="2"/>
</dbReference>
<keyword evidence="2" id="KW-0472">Membrane</keyword>
<reference evidence="4 5" key="1">
    <citation type="journal article" date="2007" name="Appl. Environ. Microbiol.">
        <title>Rhizobial factors required for stem nodule maturation and maintenance in Sesbania rostrata-Azorhizobium caulinodans ORS571 symbiosis.</title>
        <authorList>
            <person name="Suzuki S."/>
            <person name="Aono T."/>
            <person name="Lee KB."/>
            <person name="Suzuki T."/>
            <person name="Liu CT."/>
            <person name="Miwa H."/>
            <person name="Wakao S."/>
            <person name="Iki T."/>
            <person name="Oyaizu H."/>
        </authorList>
    </citation>
    <scope>NUCLEOTIDE SEQUENCE [LARGE SCALE GENOMIC DNA]</scope>
    <source>
        <strain evidence="5">ATCC 43989 / DSM 5975 / JCM 20966 / LMG 6465 / NBRC 14845 / NCIMB 13405 / ORS 571</strain>
    </source>
</reference>
<name>A8IJL0_AZOC5</name>
<feature type="domain" description="TRAP C4-dicarboxylate transport system permease DctM subunit" evidence="3">
    <location>
        <begin position="442"/>
        <end position="626"/>
    </location>
</feature>
<accession>A8IJL0</accession>
<feature type="transmembrane region" description="Helical" evidence="2">
    <location>
        <begin position="353"/>
        <end position="370"/>
    </location>
</feature>
<feature type="transmembrane region" description="Helical" evidence="2">
    <location>
        <begin position="505"/>
        <end position="533"/>
    </location>
</feature>
<dbReference type="HOGENOM" id="CLU_007041_3_1_5"/>
<dbReference type="AlphaFoldDB" id="A8IJL0"/>
<reference evidence="4 5" key="3">
    <citation type="journal article" date="2008" name="BMC Genomics">
        <title>The genome of the versatile nitrogen fixer Azorhizobium caulinodans ORS571.</title>
        <authorList>
            <person name="Lee KB."/>
            <person name="Backer P.D."/>
            <person name="Aono T."/>
            <person name="Liu CT."/>
            <person name="Suzuki S."/>
            <person name="Suzuki T."/>
            <person name="Kaneko T."/>
            <person name="Yamada M."/>
            <person name="Tabata S."/>
            <person name="Kupfer D.M."/>
            <person name="Najar F.Z."/>
            <person name="Wiley G.B."/>
            <person name="Roe B."/>
            <person name="Binnewies T.T."/>
            <person name="Ussery D.W."/>
            <person name="D'Haeze W."/>
            <person name="Herder J.D."/>
            <person name="Gevers D."/>
            <person name="Vereecke D."/>
            <person name="Holsters M."/>
            <person name="Oyaizu H."/>
        </authorList>
    </citation>
    <scope>NUCLEOTIDE SEQUENCE [LARGE SCALE GENOMIC DNA]</scope>
    <source>
        <strain evidence="5">ATCC 43989 / DSM 5975 / JCM 20966 / LMG 6465 / NBRC 14845 / NCIMB 13405 / ORS 571</strain>
    </source>
</reference>
<dbReference type="GO" id="GO:0022857">
    <property type="term" value="F:transmembrane transporter activity"/>
    <property type="evidence" value="ECO:0007669"/>
    <property type="project" value="UniProtKB-UniRule"/>
</dbReference>
<protein>
    <submittedName>
        <fullName evidence="4">TRAP transporter</fullName>
    </submittedName>
</protein>
<feature type="domain" description="TRAP C4-dicarboxylate transport system permease DctM subunit" evidence="3">
    <location>
        <begin position="168"/>
        <end position="431"/>
    </location>
</feature>
<dbReference type="KEGG" id="azc:AZC_0322"/>
<reference evidence="4 5" key="5">
    <citation type="journal article" date="2010" name="Appl. Environ. Microbiol.">
        <title>phrR-like gene praR of Azorhizobium caulinodans ORS571 is essential for symbiosis with Sesbania rostrata and is involved in expression of reb genes.</title>
        <authorList>
            <person name="Akiba N."/>
            <person name="Aono T."/>
            <person name="Toyazaki H."/>
            <person name="Sato S."/>
            <person name="Oyaizu H."/>
        </authorList>
    </citation>
    <scope>NUCLEOTIDE SEQUENCE [LARGE SCALE GENOMIC DNA]</scope>
    <source>
        <strain evidence="5">ATCC 43989 / DSM 5975 / JCM 20966 / LMG 6465 / NBRC 14845 / NCIMB 13405 / ORS 571</strain>
    </source>
</reference>
<dbReference type="Proteomes" id="UP000000270">
    <property type="component" value="Chromosome"/>
</dbReference>
<evidence type="ECO:0000313" key="5">
    <source>
        <dbReference type="Proteomes" id="UP000000270"/>
    </source>
</evidence>
<keyword evidence="1" id="KW-0813">Transport</keyword>
<feature type="transmembrane region" description="Helical" evidence="2">
    <location>
        <begin position="224"/>
        <end position="246"/>
    </location>
</feature>
<reference evidence="4 5" key="4">
    <citation type="journal article" date="2009" name="Appl. Environ. Microbiol.">
        <title>Comparative genome-wide transcriptional profiling of Azorhizobium caulinodans ORS571 grown under free-living and symbiotic conditions.</title>
        <authorList>
            <person name="Tsukada S."/>
            <person name="Aono T."/>
            <person name="Akiba N."/>
            <person name="Lee KB."/>
            <person name="Liu CT."/>
            <person name="Toyazaki H."/>
            <person name="Oyaizu H."/>
        </authorList>
    </citation>
    <scope>NUCLEOTIDE SEQUENCE [LARGE SCALE GENOMIC DNA]</scope>
    <source>
        <strain evidence="5">ATCC 43989 / DSM 5975 / JCM 20966 / LMG 6465 / NBRC 14845 / NCIMB 13405 / ORS 571</strain>
    </source>
</reference>
<reference evidence="4 5" key="6">
    <citation type="journal article" date="2011" name="Appl. Environ. Microbiol.">
        <title>Involvement of the azorhizobial chromosome partition gene (parA) in the onset of bacteroid differentiation during Sesbania rostrata stem nodule development.</title>
        <authorList>
            <person name="Liu CT."/>
            <person name="Lee KB."/>
            <person name="Wang YS."/>
            <person name="Peng MH."/>
            <person name="Lee KT."/>
            <person name="Suzuki S."/>
            <person name="Suzuki T."/>
            <person name="Oyaizu H."/>
        </authorList>
    </citation>
    <scope>NUCLEOTIDE SEQUENCE [LARGE SCALE GENOMIC DNA]</scope>
    <source>
        <strain evidence="5">ATCC 43989 / DSM 5975 / JCM 20966 / LMG 6465 / NBRC 14845 / NCIMB 13405 / ORS 571</strain>
    </source>
</reference>
<reference evidence="5" key="2">
    <citation type="submission" date="2007-04" db="EMBL/GenBank/DDBJ databases">
        <title>Complete genome sequence of the nitrogen-fixing bacterium Azorhizobium caulinodans ORS571.</title>
        <authorList>
            <person name="Lee K.B."/>
            <person name="Backer P.D."/>
            <person name="Aono T."/>
            <person name="Liu C.T."/>
            <person name="Suzuki S."/>
            <person name="Suzuki T."/>
            <person name="Kaneko T."/>
            <person name="Yamada M."/>
            <person name="Tabata S."/>
            <person name="Kupfer D.M."/>
            <person name="Najar F.Z."/>
            <person name="Wiley G.B."/>
            <person name="Roe B."/>
            <person name="Binnewies T."/>
            <person name="Ussery D."/>
            <person name="Vereecke D."/>
            <person name="Gevers D."/>
            <person name="Holsters M."/>
            <person name="Oyaizu H."/>
        </authorList>
    </citation>
    <scope>NUCLEOTIDE SEQUENCE [LARGE SCALE GENOMIC DNA]</scope>
    <source>
        <strain evidence="5">ATCC 43989 / DSM 5975 / JCM 20966 / LMG 6465 / NBRC 14845 / NCIMB 13405 / ORS 571</strain>
    </source>
</reference>
<dbReference type="InterPro" id="IPR010656">
    <property type="entry name" value="DctM"/>
</dbReference>
<evidence type="ECO:0000256" key="1">
    <source>
        <dbReference type="RuleBase" id="RU369079"/>
    </source>
</evidence>
<evidence type="ECO:0000313" key="4">
    <source>
        <dbReference type="EMBL" id="BAF86320.1"/>
    </source>
</evidence>